<comment type="caution">
    <text evidence="1">The sequence shown here is derived from an EMBL/GenBank/DDBJ whole genome shotgun (WGS) entry which is preliminary data.</text>
</comment>
<sequence>MTIAVVETEWAQWHSRYTNLLHSGHREHDPIAQHDLGEAPEQLPGLPGTWWVVGGRVFIAAKPGDRLDHDGDRIAGIEIIDPVDGAPGLILRHENRALEVLRKGERTTIRVHAPIVVRTT</sequence>
<proteinExistence type="predicted"/>
<dbReference type="EMBL" id="JAAXOO010000007">
    <property type="protein sequence ID" value="NKY36646.1"/>
    <property type="molecule type" value="Genomic_DNA"/>
</dbReference>
<evidence type="ECO:0000313" key="2">
    <source>
        <dbReference type="Proteomes" id="UP000565715"/>
    </source>
</evidence>
<protein>
    <submittedName>
        <fullName evidence="1">Uncharacterized protein</fullName>
    </submittedName>
</protein>
<evidence type="ECO:0000313" key="1">
    <source>
        <dbReference type="EMBL" id="NKY36646.1"/>
    </source>
</evidence>
<dbReference type="AlphaFoldDB" id="A0A846XPN1"/>
<dbReference type="Proteomes" id="UP000565715">
    <property type="component" value="Unassembled WGS sequence"/>
</dbReference>
<keyword evidence="2" id="KW-1185">Reference proteome</keyword>
<reference evidence="1 2" key="1">
    <citation type="submission" date="2020-04" db="EMBL/GenBank/DDBJ databases">
        <title>MicrobeNet Type strains.</title>
        <authorList>
            <person name="Nicholson A.C."/>
        </authorList>
    </citation>
    <scope>NUCLEOTIDE SEQUENCE [LARGE SCALE GENOMIC DNA]</scope>
    <source>
        <strain evidence="1 2">DSM 45078</strain>
    </source>
</reference>
<accession>A0A846XPN1</accession>
<organism evidence="1 2">
    <name type="scientific">Nocardia speluncae</name>
    <dbReference type="NCBI Taxonomy" id="419477"/>
    <lineage>
        <taxon>Bacteria</taxon>
        <taxon>Bacillati</taxon>
        <taxon>Actinomycetota</taxon>
        <taxon>Actinomycetes</taxon>
        <taxon>Mycobacteriales</taxon>
        <taxon>Nocardiaceae</taxon>
        <taxon>Nocardia</taxon>
    </lineage>
</organism>
<name>A0A846XPN1_9NOCA</name>
<dbReference type="RefSeq" id="WP_068038807.1">
    <property type="nucleotide sequence ID" value="NZ_JAAXOO010000007.1"/>
</dbReference>
<gene>
    <name evidence="1" type="ORF">HGA13_26760</name>
</gene>